<feature type="domain" description="ABC-three component systems C-terminal" evidence="1">
    <location>
        <begin position="263"/>
        <end position="388"/>
    </location>
</feature>
<keyword evidence="3" id="KW-1185">Reference proteome</keyword>
<proteinExistence type="predicted"/>
<protein>
    <recommendedName>
        <fullName evidence="1">ABC-three component systems C-terminal domain-containing protein</fullName>
    </recommendedName>
</protein>
<dbReference type="OrthoDB" id="2786695at2"/>
<evidence type="ECO:0000259" key="1">
    <source>
        <dbReference type="Pfam" id="PF20283"/>
    </source>
</evidence>
<organism evidence="2 3">
    <name type="scientific">Domibacillus antri</name>
    <dbReference type="NCBI Taxonomy" id="1714264"/>
    <lineage>
        <taxon>Bacteria</taxon>
        <taxon>Bacillati</taxon>
        <taxon>Bacillota</taxon>
        <taxon>Bacilli</taxon>
        <taxon>Bacillales</taxon>
        <taxon>Bacillaceae</taxon>
        <taxon>Domibacillus</taxon>
    </lineage>
</organism>
<dbReference type="AlphaFoldDB" id="A0A1Q8Q2M9"/>
<reference evidence="2 3" key="1">
    <citation type="submission" date="2016-12" db="EMBL/GenBank/DDBJ databases">
        <title>Domibacillus antri genome sequencing.</title>
        <authorList>
            <person name="Verma A."/>
            <person name="Krishnamurthi S."/>
        </authorList>
    </citation>
    <scope>NUCLEOTIDE SEQUENCE [LARGE SCALE GENOMIC DNA]</scope>
    <source>
        <strain evidence="2 3">XD80</strain>
    </source>
</reference>
<evidence type="ECO:0000313" key="2">
    <source>
        <dbReference type="EMBL" id="OLN21609.1"/>
    </source>
</evidence>
<sequence>MSTEFSANAQALGYLYQVRYALLMLLKSNPDSLISIERFDDVAFEKDGSPIELIQTKHHLSNESSLSNSSSDLWKTLRVWCTAFLNDESKFEDVKYMLITTNRAADDSAASKLYPSQTNKRDIHEAMKILDGIAEKSENKGNKKAYDTYLSLSDSQRKKLLSKVFILDNSPSILDTKDFILRELIYAARPQFVKAVYERLEGFWFNKAIEHLSLDGLSSISHIEVREFIHDLQEQFQQDNLPMDFMNIKTYEGHELQDEEKVFIEQLKLITVRQPRINKAISDYYKAYEQRSRWIRDELILVNELENYEDRLIDEWERRFETMLEDLGEESAEEVLQKEGRALFNWIDQQAEIPIRPKCTAPYILRGSYHMLSNKLQVGWHSMYIERLQDLYKKYTGGRNETVG</sequence>
<gene>
    <name evidence="2" type="ORF">BTO30_14095</name>
</gene>
<accession>A0A1Q8Q2M9</accession>
<dbReference type="InterPro" id="IPR046913">
    <property type="entry name" value="ABC-3C_CTD7"/>
</dbReference>
<dbReference type="Pfam" id="PF20283">
    <property type="entry name" value="CTD7"/>
    <property type="match status" value="1"/>
</dbReference>
<comment type="caution">
    <text evidence="2">The sequence shown here is derived from an EMBL/GenBank/DDBJ whole genome shotgun (WGS) entry which is preliminary data.</text>
</comment>
<name>A0A1Q8Q2M9_9BACI</name>
<dbReference type="EMBL" id="MSDU01000038">
    <property type="protein sequence ID" value="OLN21609.1"/>
    <property type="molecule type" value="Genomic_DNA"/>
</dbReference>
<dbReference type="STRING" id="1714264.BTO30_14095"/>
<dbReference type="Proteomes" id="UP000185568">
    <property type="component" value="Unassembled WGS sequence"/>
</dbReference>
<evidence type="ECO:0000313" key="3">
    <source>
        <dbReference type="Proteomes" id="UP000185568"/>
    </source>
</evidence>
<dbReference type="RefSeq" id="WP_075399354.1">
    <property type="nucleotide sequence ID" value="NZ_MSDU01000038.1"/>
</dbReference>